<dbReference type="PANTHER" id="PTHR21666">
    <property type="entry name" value="PEPTIDASE-RELATED"/>
    <property type="match status" value="1"/>
</dbReference>
<evidence type="ECO:0000313" key="6">
    <source>
        <dbReference type="Proteomes" id="UP001484239"/>
    </source>
</evidence>
<feature type="domain" description="M23ase beta-sheet core" evidence="4">
    <location>
        <begin position="152"/>
        <end position="246"/>
    </location>
</feature>
<feature type="coiled-coil region" evidence="1">
    <location>
        <begin position="59"/>
        <end position="96"/>
    </location>
</feature>
<evidence type="ECO:0000256" key="3">
    <source>
        <dbReference type="SAM" id="Phobius"/>
    </source>
</evidence>
<dbReference type="EMBL" id="JBBHLI010000001">
    <property type="protein sequence ID" value="MEK9499779.1"/>
    <property type="molecule type" value="Genomic_DNA"/>
</dbReference>
<sequence length="254" mass="27897">MAEEDGTVIYVPGNGAETRTWVIPARRMPWIRRGLKGGAVLLVLFVMSWAYFAMRSLHIDRLETRIRELEEDAEQVEVLRATLEQLESRYAQIRALFGSGVDGIASEVWLPPPAGGASRSDDDQNSTEPTAWPLTQRGFVTRTLLEGEAPDRHPGLDIAVPADSYIRAAGAGVVQEVGDDPVYGRYLVIDHGNGYRTRYAHANLLLVTEGTAVRRREIIALSGSTGRSSAPHLHFEVHLDGQPVDPLTLVQPPA</sequence>
<keyword evidence="3" id="KW-0472">Membrane</keyword>
<protein>
    <submittedName>
        <fullName evidence="5">M23 family metallopeptidase</fullName>
        <ecNumber evidence="5">3.4.-.-</ecNumber>
    </submittedName>
</protein>
<proteinExistence type="predicted"/>
<dbReference type="InterPro" id="IPR011055">
    <property type="entry name" value="Dup_hybrid_motif"/>
</dbReference>
<gene>
    <name evidence="5" type="ORF">WI372_02135</name>
</gene>
<keyword evidence="3" id="KW-1133">Transmembrane helix</keyword>
<feature type="transmembrane region" description="Helical" evidence="3">
    <location>
        <begin position="35"/>
        <end position="54"/>
    </location>
</feature>
<evidence type="ECO:0000313" key="5">
    <source>
        <dbReference type="EMBL" id="MEK9499779.1"/>
    </source>
</evidence>
<keyword evidence="3" id="KW-0812">Transmembrane</keyword>
<evidence type="ECO:0000256" key="2">
    <source>
        <dbReference type="SAM" id="MobiDB-lite"/>
    </source>
</evidence>
<dbReference type="InterPro" id="IPR050570">
    <property type="entry name" value="Cell_wall_metabolism_enzyme"/>
</dbReference>
<dbReference type="CDD" id="cd12797">
    <property type="entry name" value="M23_peptidase"/>
    <property type="match status" value="1"/>
</dbReference>
<name>A0ABU9E508_9BACT</name>
<dbReference type="PANTHER" id="PTHR21666:SF270">
    <property type="entry name" value="MUREIN HYDROLASE ACTIVATOR ENVC"/>
    <property type="match status" value="1"/>
</dbReference>
<dbReference type="InterPro" id="IPR016047">
    <property type="entry name" value="M23ase_b-sheet_dom"/>
</dbReference>
<keyword evidence="1" id="KW-0175">Coiled coil</keyword>
<keyword evidence="5" id="KW-0378">Hydrolase</keyword>
<keyword evidence="6" id="KW-1185">Reference proteome</keyword>
<reference evidence="5 6" key="1">
    <citation type="submission" date="2024-02" db="EMBL/GenBank/DDBJ databases">
        <title>A novel Gemmatimonadota bacterium.</title>
        <authorList>
            <person name="Du Z.-J."/>
            <person name="Ye Y.-Q."/>
        </authorList>
    </citation>
    <scope>NUCLEOTIDE SEQUENCE [LARGE SCALE GENOMIC DNA]</scope>
    <source>
        <strain evidence="5 6">DH-20</strain>
    </source>
</reference>
<dbReference type="SUPFAM" id="SSF51261">
    <property type="entry name" value="Duplicated hybrid motif"/>
    <property type="match status" value="1"/>
</dbReference>
<dbReference type="EC" id="3.4.-.-" evidence="5"/>
<evidence type="ECO:0000256" key="1">
    <source>
        <dbReference type="SAM" id="Coils"/>
    </source>
</evidence>
<evidence type="ECO:0000259" key="4">
    <source>
        <dbReference type="Pfam" id="PF01551"/>
    </source>
</evidence>
<dbReference type="RefSeq" id="WP_405278173.1">
    <property type="nucleotide sequence ID" value="NZ_JBBHLI010000001.1"/>
</dbReference>
<organism evidence="5 6">
    <name type="scientific">Gaopeijia maritima</name>
    <dbReference type="NCBI Taxonomy" id="3119007"/>
    <lineage>
        <taxon>Bacteria</taxon>
        <taxon>Pseudomonadati</taxon>
        <taxon>Gemmatimonadota</taxon>
        <taxon>Longimicrobiia</taxon>
        <taxon>Gaopeijiales</taxon>
        <taxon>Gaopeijiaceae</taxon>
        <taxon>Gaopeijia</taxon>
    </lineage>
</organism>
<comment type="caution">
    <text evidence="5">The sequence shown here is derived from an EMBL/GenBank/DDBJ whole genome shotgun (WGS) entry which is preliminary data.</text>
</comment>
<dbReference type="Gene3D" id="2.70.70.10">
    <property type="entry name" value="Glucose Permease (Domain IIA)"/>
    <property type="match status" value="1"/>
</dbReference>
<accession>A0ABU9E508</accession>
<dbReference type="Proteomes" id="UP001484239">
    <property type="component" value="Unassembled WGS sequence"/>
</dbReference>
<feature type="region of interest" description="Disordered" evidence="2">
    <location>
        <begin position="112"/>
        <end position="131"/>
    </location>
</feature>
<dbReference type="Pfam" id="PF01551">
    <property type="entry name" value="Peptidase_M23"/>
    <property type="match status" value="1"/>
</dbReference>
<dbReference type="GO" id="GO:0016787">
    <property type="term" value="F:hydrolase activity"/>
    <property type="evidence" value="ECO:0007669"/>
    <property type="project" value="UniProtKB-KW"/>
</dbReference>